<feature type="domain" description="SCP" evidence="2">
    <location>
        <begin position="256"/>
        <end position="368"/>
    </location>
</feature>
<keyword evidence="5" id="KW-1185">Reference proteome</keyword>
<dbReference type="CDD" id="cd05379">
    <property type="entry name" value="CAP_bacterial"/>
    <property type="match status" value="1"/>
</dbReference>
<name>A0ABW5Q1U6_9BACI</name>
<protein>
    <submittedName>
        <fullName evidence="4">CAP domain-containing protein</fullName>
    </submittedName>
</protein>
<dbReference type="PANTHER" id="PTHR31157:SF1">
    <property type="entry name" value="SCP DOMAIN-CONTAINING PROTEIN"/>
    <property type="match status" value="1"/>
</dbReference>
<dbReference type="Proteomes" id="UP001597451">
    <property type="component" value="Unassembled WGS sequence"/>
</dbReference>
<gene>
    <name evidence="4" type="ORF">ACFSUN_12690</name>
</gene>
<feature type="region of interest" description="Disordered" evidence="1">
    <location>
        <begin position="70"/>
        <end position="89"/>
    </location>
</feature>
<comment type="caution">
    <text evidence="4">The sequence shown here is derived from an EMBL/GenBank/DDBJ whole genome shotgun (WGS) entry which is preliminary data.</text>
</comment>
<dbReference type="Gene3D" id="3.40.33.10">
    <property type="entry name" value="CAP"/>
    <property type="match status" value="1"/>
</dbReference>
<organism evidence="4 5">
    <name type="scientific">Oceanobacillus kapialis</name>
    <dbReference type="NCBI Taxonomy" id="481353"/>
    <lineage>
        <taxon>Bacteria</taxon>
        <taxon>Bacillati</taxon>
        <taxon>Bacillota</taxon>
        <taxon>Bacilli</taxon>
        <taxon>Bacillales</taxon>
        <taxon>Bacillaceae</taxon>
        <taxon>Oceanobacillus</taxon>
    </lineage>
</organism>
<dbReference type="InterPro" id="IPR014044">
    <property type="entry name" value="CAP_dom"/>
</dbReference>
<sequence length="374" mass="42174">MSKLINIIILFLIAWGAWHFYGDAFQNSGFSGVYEEVSADVQDIKQNPAVNATLNTITEEIQNLIDNLNIGEESQPTDPDVEKPTLEAPEEQSFSIHNVEIGEKRTKVEEEIGEPQRSSANEYGVNWVTYHKNYHNFFMAAYNEDGNVAGLYTNQDLLSSEDGITINSSREDVLNSFGEPLKAIRKGLVNYQIQNDEEYDTFLIANNYVTFFYDKHENNTVTAIQIIQEGLEQQKDAYFADPGNGLKEGLEYQLFDLTNATRVVHGLPVLEWNEPLQGTAREHSTDMAENNYFSHTNLDGQSPFDRMTEDNIAYRTAGENLATGQPSSIFAHEGLMNSLGHRENILQGSFETLAVGVSFSEKARPYYTENFVTE</sequence>
<proteinExistence type="predicted"/>
<evidence type="ECO:0000313" key="4">
    <source>
        <dbReference type="EMBL" id="MFD2629637.1"/>
    </source>
</evidence>
<feature type="domain" description="CAP-associated" evidence="3">
    <location>
        <begin position="101"/>
        <end position="238"/>
    </location>
</feature>
<dbReference type="RefSeq" id="WP_379562429.1">
    <property type="nucleotide sequence ID" value="NZ_JBHUMX010000038.1"/>
</dbReference>
<dbReference type="PANTHER" id="PTHR31157">
    <property type="entry name" value="SCP DOMAIN-CONTAINING PROTEIN"/>
    <property type="match status" value="1"/>
</dbReference>
<accession>A0ABW5Q1U6</accession>
<dbReference type="Pfam" id="PF14504">
    <property type="entry name" value="CAP_assoc_N"/>
    <property type="match status" value="1"/>
</dbReference>
<dbReference type="InterPro" id="IPR035940">
    <property type="entry name" value="CAP_sf"/>
</dbReference>
<evidence type="ECO:0000259" key="3">
    <source>
        <dbReference type="Pfam" id="PF14504"/>
    </source>
</evidence>
<dbReference type="Pfam" id="PF00188">
    <property type="entry name" value="CAP"/>
    <property type="match status" value="1"/>
</dbReference>
<dbReference type="SUPFAM" id="SSF55797">
    <property type="entry name" value="PR-1-like"/>
    <property type="match status" value="1"/>
</dbReference>
<evidence type="ECO:0000256" key="1">
    <source>
        <dbReference type="SAM" id="MobiDB-lite"/>
    </source>
</evidence>
<reference evidence="5" key="1">
    <citation type="journal article" date="2019" name="Int. J. Syst. Evol. Microbiol.">
        <title>The Global Catalogue of Microorganisms (GCM) 10K type strain sequencing project: providing services to taxonomists for standard genome sequencing and annotation.</title>
        <authorList>
            <consortium name="The Broad Institute Genomics Platform"/>
            <consortium name="The Broad Institute Genome Sequencing Center for Infectious Disease"/>
            <person name="Wu L."/>
            <person name="Ma J."/>
        </authorList>
    </citation>
    <scope>NUCLEOTIDE SEQUENCE [LARGE SCALE GENOMIC DNA]</scope>
    <source>
        <strain evidence="5">TISTR 1858</strain>
    </source>
</reference>
<dbReference type="EMBL" id="JBHUMX010000038">
    <property type="protein sequence ID" value="MFD2629637.1"/>
    <property type="molecule type" value="Genomic_DNA"/>
</dbReference>
<evidence type="ECO:0000259" key="2">
    <source>
        <dbReference type="Pfam" id="PF00188"/>
    </source>
</evidence>
<dbReference type="InterPro" id="IPR029410">
    <property type="entry name" value="CAP_assoc"/>
</dbReference>
<evidence type="ECO:0000313" key="5">
    <source>
        <dbReference type="Proteomes" id="UP001597451"/>
    </source>
</evidence>